<dbReference type="eggNOG" id="COG3937">
    <property type="taxonomic scope" value="Bacteria"/>
</dbReference>
<dbReference type="AlphaFoldDB" id="G8R3J2"/>
<dbReference type="PANTHER" id="PTHR38664:SF1">
    <property type="entry name" value="SLR0058 PROTEIN"/>
    <property type="match status" value="1"/>
</dbReference>
<evidence type="ECO:0000256" key="1">
    <source>
        <dbReference type="SAM" id="Coils"/>
    </source>
</evidence>
<reference evidence="2 3" key="1">
    <citation type="journal article" date="2012" name="Stand. Genomic Sci.">
        <title>Genome sequence of the orange-pigmented seawater bacterium Owenweeksia hongkongensis type strain (UST20020801(T)).</title>
        <authorList>
            <person name="Riedel T."/>
            <person name="Held B."/>
            <person name="Nolan M."/>
            <person name="Lucas S."/>
            <person name="Lapidus A."/>
            <person name="Tice H."/>
            <person name="Del Rio T.G."/>
            <person name="Cheng J.F."/>
            <person name="Han C."/>
            <person name="Tapia R."/>
            <person name="Goodwin L.A."/>
            <person name="Pitluck S."/>
            <person name="Liolios K."/>
            <person name="Mavromatis K."/>
            <person name="Pagani I."/>
            <person name="Ivanova N."/>
            <person name="Mikhailova N."/>
            <person name="Pati A."/>
            <person name="Chen A."/>
            <person name="Palaniappan K."/>
            <person name="Rohde M."/>
            <person name="Tindall B.J."/>
            <person name="Detter J.C."/>
            <person name="Goker M."/>
            <person name="Woyke T."/>
            <person name="Bristow J."/>
            <person name="Eisen J.A."/>
            <person name="Markowitz V."/>
            <person name="Hugenholtz P."/>
            <person name="Klenk H.P."/>
            <person name="Kyrpides N.C."/>
        </authorList>
    </citation>
    <scope>NUCLEOTIDE SEQUENCE</scope>
    <source>
        <strain evidence="3">DSM 17368 / JCM 12287 / NRRL B-23963</strain>
    </source>
</reference>
<evidence type="ECO:0008006" key="4">
    <source>
        <dbReference type="Google" id="ProtNLM"/>
    </source>
</evidence>
<protein>
    <recommendedName>
        <fullName evidence="4">Polyhydroxyalkanoate synthesis regulator phasin</fullName>
    </recommendedName>
</protein>
<dbReference type="InterPro" id="IPR008769">
    <property type="entry name" value="PhaF_PhaI"/>
</dbReference>
<evidence type="ECO:0000313" key="2">
    <source>
        <dbReference type="EMBL" id="AEV33048.1"/>
    </source>
</evidence>
<dbReference type="PANTHER" id="PTHR38664">
    <property type="entry name" value="SLR0058 PROTEIN"/>
    <property type="match status" value="1"/>
</dbReference>
<gene>
    <name evidence="2" type="ordered locus">Oweho_2073</name>
</gene>
<organism evidence="2 3">
    <name type="scientific">Owenweeksia hongkongensis (strain DSM 17368 / CIP 108786 / JCM 12287 / NRRL B-23963 / UST20020801)</name>
    <dbReference type="NCBI Taxonomy" id="926562"/>
    <lineage>
        <taxon>Bacteria</taxon>
        <taxon>Pseudomonadati</taxon>
        <taxon>Bacteroidota</taxon>
        <taxon>Flavobacteriia</taxon>
        <taxon>Flavobacteriales</taxon>
        <taxon>Owenweeksiaceae</taxon>
        <taxon>Owenweeksia</taxon>
    </lineage>
</organism>
<sequence length="111" mass="12715">MEDTFKKIVYTGLGALSLAKSKMDEVVDDLIDRGRLSREEGEKIAKDFRKDSASSKEAVESELQQWMEKALNKMDIARRKDLEQLQKQVEELQKRVTVLESKNSGSEPLIK</sequence>
<keyword evidence="3" id="KW-1185">Reference proteome</keyword>
<dbReference type="KEGG" id="oho:Oweho_2073"/>
<dbReference type="RefSeq" id="WP_014202397.1">
    <property type="nucleotide sequence ID" value="NC_016599.1"/>
</dbReference>
<feature type="coiled-coil region" evidence="1">
    <location>
        <begin position="75"/>
        <end position="102"/>
    </location>
</feature>
<dbReference type="STRING" id="926562.Oweho_2073"/>
<keyword evidence="1" id="KW-0175">Coiled coil</keyword>
<dbReference type="HOGENOM" id="CLU_131526_4_2_10"/>
<dbReference type="EMBL" id="CP003156">
    <property type="protein sequence ID" value="AEV33048.1"/>
    <property type="molecule type" value="Genomic_DNA"/>
</dbReference>
<accession>G8R3J2</accession>
<evidence type="ECO:0000313" key="3">
    <source>
        <dbReference type="Proteomes" id="UP000005631"/>
    </source>
</evidence>
<name>G8R3J2_OWEHD</name>
<proteinExistence type="predicted"/>
<dbReference type="Proteomes" id="UP000005631">
    <property type="component" value="Chromosome"/>
</dbReference>
<dbReference type="OrthoDB" id="1494148at2"/>